<dbReference type="Proteomes" id="UP000238312">
    <property type="component" value="Unassembled WGS sequence"/>
</dbReference>
<evidence type="ECO:0000313" key="2">
    <source>
        <dbReference type="EMBL" id="PRX51662.1"/>
    </source>
</evidence>
<evidence type="ECO:0000256" key="1">
    <source>
        <dbReference type="SAM" id="MobiDB-lite"/>
    </source>
</evidence>
<dbReference type="AlphaFoldDB" id="A0A2T0M460"/>
<protein>
    <submittedName>
        <fullName evidence="2">Uncharacterized protein</fullName>
    </submittedName>
</protein>
<reference evidence="2 3" key="1">
    <citation type="submission" date="2018-03" db="EMBL/GenBank/DDBJ databases">
        <title>Genomic Encyclopedia of Type Strains, Phase III (KMG-III): the genomes of soil and plant-associated and newly described type strains.</title>
        <authorList>
            <person name="Whitman W."/>
        </authorList>
    </citation>
    <scope>NUCLEOTIDE SEQUENCE [LARGE SCALE GENOMIC DNA]</scope>
    <source>
        <strain evidence="2 3">CGMCC 4.7104</strain>
    </source>
</reference>
<evidence type="ECO:0000313" key="3">
    <source>
        <dbReference type="Proteomes" id="UP000238312"/>
    </source>
</evidence>
<name>A0A2T0M460_9ACTN</name>
<accession>A0A2T0M460</accession>
<comment type="caution">
    <text evidence="2">The sequence shown here is derived from an EMBL/GenBank/DDBJ whole genome shotgun (WGS) entry which is preliminary data.</text>
</comment>
<dbReference type="EMBL" id="PVNG01000035">
    <property type="protein sequence ID" value="PRX51662.1"/>
    <property type="molecule type" value="Genomic_DNA"/>
</dbReference>
<sequence length="118" mass="12225">MDRPVLPASSEAVAEAVALAPPEGRALLPSAGAEDEGEGEGEGDGDDVPVRRPDEGDTDGEGETTTGPPRSGPTSAARTSCMDMSPAAATPRPSRINAPRCFMSMTLSSFEETTLRHR</sequence>
<proteinExistence type="predicted"/>
<feature type="compositionally biased region" description="Acidic residues" evidence="1">
    <location>
        <begin position="33"/>
        <end position="47"/>
    </location>
</feature>
<keyword evidence="3" id="KW-1185">Reference proteome</keyword>
<organism evidence="2 3">
    <name type="scientific">Nonomuraea fuscirosea</name>
    <dbReference type="NCBI Taxonomy" id="1291556"/>
    <lineage>
        <taxon>Bacteria</taxon>
        <taxon>Bacillati</taxon>
        <taxon>Actinomycetota</taxon>
        <taxon>Actinomycetes</taxon>
        <taxon>Streptosporangiales</taxon>
        <taxon>Streptosporangiaceae</taxon>
        <taxon>Nonomuraea</taxon>
    </lineage>
</organism>
<gene>
    <name evidence="2" type="ORF">B0I32_13518</name>
</gene>
<dbReference type="RefSeq" id="WP_106252295.1">
    <property type="nucleotide sequence ID" value="NZ_PVNG01000035.1"/>
</dbReference>
<feature type="compositionally biased region" description="Low complexity" evidence="1">
    <location>
        <begin position="63"/>
        <end position="75"/>
    </location>
</feature>
<feature type="region of interest" description="Disordered" evidence="1">
    <location>
        <begin position="19"/>
        <end position="97"/>
    </location>
</feature>